<name>A0A0G0YSQ4_9BACT</name>
<gene>
    <name evidence="2" type="ORF">UU70_C0035G0006</name>
</gene>
<evidence type="ECO:0000313" key="2">
    <source>
        <dbReference type="EMBL" id="KKS12711.1"/>
    </source>
</evidence>
<accession>A0A0G0YSQ4</accession>
<keyword evidence="1" id="KW-1133">Transmembrane helix</keyword>
<keyword evidence="1" id="KW-0812">Transmembrane</keyword>
<proteinExistence type="predicted"/>
<dbReference type="AlphaFoldDB" id="A0A0G0YSQ4"/>
<feature type="transmembrane region" description="Helical" evidence="1">
    <location>
        <begin position="20"/>
        <end position="40"/>
    </location>
</feature>
<dbReference type="EMBL" id="LCBQ01000035">
    <property type="protein sequence ID" value="KKS12711.1"/>
    <property type="molecule type" value="Genomic_DNA"/>
</dbReference>
<organism evidence="2 3">
    <name type="scientific">Candidatus Yanofskybacteria bacterium GW2011_GWA1_41_6</name>
    <dbReference type="NCBI Taxonomy" id="1619020"/>
    <lineage>
        <taxon>Bacteria</taxon>
        <taxon>Candidatus Yanofskyibacteriota</taxon>
    </lineage>
</organism>
<dbReference type="Proteomes" id="UP000034380">
    <property type="component" value="Unassembled WGS sequence"/>
</dbReference>
<reference evidence="2 3" key="1">
    <citation type="journal article" date="2015" name="Nature">
        <title>rRNA introns, odd ribosomes, and small enigmatic genomes across a large radiation of phyla.</title>
        <authorList>
            <person name="Brown C.T."/>
            <person name="Hug L.A."/>
            <person name="Thomas B.C."/>
            <person name="Sharon I."/>
            <person name="Castelle C.J."/>
            <person name="Singh A."/>
            <person name="Wilkins M.J."/>
            <person name="Williams K.H."/>
            <person name="Banfield J.F."/>
        </authorList>
    </citation>
    <scope>NUCLEOTIDE SEQUENCE [LARGE SCALE GENOMIC DNA]</scope>
</reference>
<sequence length="110" mass="12121">MTVTNHAPVKELNRNPISTVFIINTIVLLIAGLLVVYYVVQANIIAASNYKISMLNQKLESLNEVRSSLAAQKSSMEDPAKILDFALSQNMVEAKNAVYLFENGNVALRP</sequence>
<evidence type="ECO:0000256" key="1">
    <source>
        <dbReference type="SAM" id="Phobius"/>
    </source>
</evidence>
<evidence type="ECO:0000313" key="3">
    <source>
        <dbReference type="Proteomes" id="UP000034380"/>
    </source>
</evidence>
<comment type="caution">
    <text evidence="2">The sequence shown here is derived from an EMBL/GenBank/DDBJ whole genome shotgun (WGS) entry which is preliminary data.</text>
</comment>
<keyword evidence="1" id="KW-0472">Membrane</keyword>
<protein>
    <submittedName>
        <fullName evidence="2">Uncharacterized protein</fullName>
    </submittedName>
</protein>